<reference evidence="2 3" key="1">
    <citation type="submission" date="2019-07" db="EMBL/GenBank/DDBJ databases">
        <title>Genome sequencing of lignin-degrading bacterial isolates.</title>
        <authorList>
            <person name="Gladden J."/>
        </authorList>
    </citation>
    <scope>NUCLEOTIDE SEQUENCE [LARGE SCALE GENOMIC DNA]</scope>
    <source>
        <strain evidence="2 3">J19</strain>
    </source>
</reference>
<accession>A0A562E4R3</accession>
<dbReference type="EMBL" id="VLJS01000009">
    <property type="protein sequence ID" value="TWH16899.1"/>
    <property type="molecule type" value="Genomic_DNA"/>
</dbReference>
<proteinExistence type="predicted"/>
<feature type="domain" description="Bacteriophage T5 Orf172 DNA-binding" evidence="1">
    <location>
        <begin position="34"/>
        <end position="127"/>
    </location>
</feature>
<dbReference type="AlphaFoldDB" id="A0A562E4R3"/>
<name>A0A562E4R3_9GAMM</name>
<gene>
    <name evidence="2" type="ORF">L613_010600000070</name>
</gene>
<dbReference type="Proteomes" id="UP000321583">
    <property type="component" value="Unassembled WGS sequence"/>
</dbReference>
<evidence type="ECO:0000259" key="1">
    <source>
        <dbReference type="SMART" id="SM00974"/>
    </source>
</evidence>
<keyword evidence="3" id="KW-1185">Reference proteome</keyword>
<evidence type="ECO:0000313" key="2">
    <source>
        <dbReference type="EMBL" id="TWH16899.1"/>
    </source>
</evidence>
<sequence>MSPPGVRGLAAGSPLPTGQALAIDGRCFAYVFPCAWEDHCKIGFSADPLGRIAALHPRWFGFFDLEGGMLVEAESIRDARDLELELRAGLGGYNAPAPLAIRVPAGGHTEWFRGVSALLAERVATLGARGYRTYRLGDWLQAALQQRADRLHEWTLMQLSVDELEGLAGPTPAQQHVRDVLDACVALGIGLEPRLAPAVLDWYRGPAS</sequence>
<organism evidence="2 3">
    <name type="scientific">Pseudoxanthomonas taiwanensis J19</name>
    <dbReference type="NCBI Taxonomy" id="935569"/>
    <lineage>
        <taxon>Bacteria</taxon>
        <taxon>Pseudomonadati</taxon>
        <taxon>Pseudomonadota</taxon>
        <taxon>Gammaproteobacteria</taxon>
        <taxon>Lysobacterales</taxon>
        <taxon>Lysobacteraceae</taxon>
        <taxon>Pseudoxanthomonas</taxon>
    </lineage>
</organism>
<evidence type="ECO:0000313" key="3">
    <source>
        <dbReference type="Proteomes" id="UP000321583"/>
    </source>
</evidence>
<dbReference type="SMART" id="SM00974">
    <property type="entry name" value="T5orf172"/>
    <property type="match status" value="1"/>
</dbReference>
<dbReference type="RefSeq" id="WP_125109012.1">
    <property type="nucleotide sequence ID" value="NZ_VLJS01000009.1"/>
</dbReference>
<comment type="caution">
    <text evidence="2">The sequence shown here is derived from an EMBL/GenBank/DDBJ whole genome shotgun (WGS) entry which is preliminary data.</text>
</comment>
<dbReference type="InterPro" id="IPR018306">
    <property type="entry name" value="Phage_T5_Orf172_DNA-bd"/>
</dbReference>
<protein>
    <recommendedName>
        <fullName evidence="1">Bacteriophage T5 Orf172 DNA-binding domain-containing protein</fullName>
    </recommendedName>
</protein>
<dbReference type="OrthoDB" id="5995845at2"/>